<dbReference type="PANTHER" id="PTHR35864:SF1">
    <property type="entry name" value="ZINC METALLOPROTEASE YWHC-RELATED"/>
    <property type="match status" value="1"/>
</dbReference>
<evidence type="ECO:0000256" key="3">
    <source>
        <dbReference type="ARBA" id="ARBA00007931"/>
    </source>
</evidence>
<evidence type="ECO:0000313" key="15">
    <source>
        <dbReference type="EMBL" id="KYH29229.1"/>
    </source>
</evidence>
<feature type="transmembrane region" description="Helical" evidence="13">
    <location>
        <begin position="6"/>
        <end position="27"/>
    </location>
</feature>
<feature type="transmembrane region" description="Helical" evidence="13">
    <location>
        <begin position="177"/>
        <end position="210"/>
    </location>
</feature>
<dbReference type="InterPro" id="IPR044537">
    <property type="entry name" value="Rip2-like"/>
</dbReference>
<dbReference type="STRING" id="1121305.CLCOL_09620"/>
<keyword evidence="7" id="KW-0479">Metal-binding</keyword>
<evidence type="ECO:0000256" key="1">
    <source>
        <dbReference type="ARBA" id="ARBA00001947"/>
    </source>
</evidence>
<evidence type="ECO:0000256" key="2">
    <source>
        <dbReference type="ARBA" id="ARBA00004651"/>
    </source>
</evidence>
<dbReference type="AlphaFoldDB" id="A0A151ANN4"/>
<keyword evidence="8" id="KW-0378">Hydrolase</keyword>
<feature type="domain" description="Peptidase M50" evidence="14">
    <location>
        <begin position="127"/>
        <end position="181"/>
    </location>
</feature>
<dbReference type="Proteomes" id="UP000075374">
    <property type="component" value="Unassembled WGS sequence"/>
</dbReference>
<evidence type="ECO:0000256" key="5">
    <source>
        <dbReference type="ARBA" id="ARBA00022670"/>
    </source>
</evidence>
<dbReference type="RefSeq" id="WP_061857857.1">
    <property type="nucleotide sequence ID" value="NZ_LTBB01000004.1"/>
</dbReference>
<evidence type="ECO:0000256" key="7">
    <source>
        <dbReference type="ARBA" id="ARBA00022723"/>
    </source>
</evidence>
<feature type="transmembrane region" description="Helical" evidence="13">
    <location>
        <begin position="125"/>
        <end position="146"/>
    </location>
</feature>
<proteinExistence type="inferred from homology"/>
<evidence type="ECO:0000313" key="16">
    <source>
        <dbReference type="Proteomes" id="UP000075374"/>
    </source>
</evidence>
<name>A0A151ANN4_9CLOT</name>
<keyword evidence="4" id="KW-1003">Cell membrane</keyword>
<accession>A0A151ANN4</accession>
<feature type="transmembrane region" description="Helical" evidence="13">
    <location>
        <begin position="90"/>
        <end position="113"/>
    </location>
</feature>
<dbReference type="PANTHER" id="PTHR35864">
    <property type="entry name" value="ZINC METALLOPROTEASE MJ0611-RELATED"/>
    <property type="match status" value="1"/>
</dbReference>
<dbReference type="EMBL" id="LTBB01000004">
    <property type="protein sequence ID" value="KYH29229.1"/>
    <property type="molecule type" value="Genomic_DNA"/>
</dbReference>
<dbReference type="InterPro" id="IPR008915">
    <property type="entry name" value="Peptidase_M50"/>
</dbReference>
<keyword evidence="16" id="KW-1185">Reference proteome</keyword>
<dbReference type="GO" id="GO:0005886">
    <property type="term" value="C:plasma membrane"/>
    <property type="evidence" value="ECO:0007669"/>
    <property type="project" value="UniProtKB-SubCell"/>
</dbReference>
<dbReference type="InterPro" id="IPR052348">
    <property type="entry name" value="Metallopeptidase_M50B"/>
</dbReference>
<sequence>MFNSENILYTILLIPGILFGLTFHEYAHAWVADKLGDKTPKFQGRLTLNPLAHIDPIGFIMILIFKFGWAKPVQTNPSAFKNYYKDDLKVSIAGIVGNLFVAFISSIVLAVIFKLPMQNKNLLQILTLIALFSIQMNCLLFVLNLLPLPGFDGFHILRDLFPKIFYKAGNVLYKSQFLILLIFIMPIFGGNSLIGIIVGGPAAIMSNIFVKFTYTLMNLV</sequence>
<evidence type="ECO:0000256" key="9">
    <source>
        <dbReference type="ARBA" id="ARBA00022833"/>
    </source>
</evidence>
<comment type="similarity">
    <text evidence="3">Belongs to the peptidase M50B family.</text>
</comment>
<feature type="transmembrane region" description="Helical" evidence="13">
    <location>
        <begin position="48"/>
        <end position="70"/>
    </location>
</feature>
<dbReference type="GO" id="GO:0046872">
    <property type="term" value="F:metal ion binding"/>
    <property type="evidence" value="ECO:0007669"/>
    <property type="project" value="UniProtKB-KW"/>
</dbReference>
<organism evidence="15 16">
    <name type="scientific">Clostridium colicanis DSM 13634</name>
    <dbReference type="NCBI Taxonomy" id="1121305"/>
    <lineage>
        <taxon>Bacteria</taxon>
        <taxon>Bacillati</taxon>
        <taxon>Bacillota</taxon>
        <taxon>Clostridia</taxon>
        <taxon>Eubacteriales</taxon>
        <taxon>Clostridiaceae</taxon>
        <taxon>Clostridium</taxon>
    </lineage>
</organism>
<dbReference type="Pfam" id="PF02163">
    <property type="entry name" value="Peptidase_M50"/>
    <property type="match status" value="1"/>
</dbReference>
<reference evidence="15 16" key="1">
    <citation type="submission" date="2016-02" db="EMBL/GenBank/DDBJ databases">
        <title>Genome sequence of Clostridium colicanis DSM 13634.</title>
        <authorList>
            <person name="Poehlein A."/>
            <person name="Daniel R."/>
        </authorList>
    </citation>
    <scope>NUCLEOTIDE SEQUENCE [LARGE SCALE GENOMIC DNA]</scope>
    <source>
        <strain evidence="15 16">DSM 13634</strain>
    </source>
</reference>
<comment type="caution">
    <text evidence="15">The sequence shown here is derived from an EMBL/GenBank/DDBJ whole genome shotgun (WGS) entry which is preliminary data.</text>
</comment>
<keyword evidence="10 13" id="KW-1133">Transmembrane helix</keyword>
<keyword evidence="11" id="KW-0482">Metalloprotease</keyword>
<keyword evidence="12 13" id="KW-0472">Membrane</keyword>
<evidence type="ECO:0000256" key="11">
    <source>
        <dbReference type="ARBA" id="ARBA00023049"/>
    </source>
</evidence>
<dbReference type="CDD" id="cd06158">
    <property type="entry name" value="S2P-M50_like_1"/>
    <property type="match status" value="1"/>
</dbReference>
<evidence type="ECO:0000256" key="13">
    <source>
        <dbReference type="SAM" id="Phobius"/>
    </source>
</evidence>
<comment type="cofactor">
    <cofactor evidence="1">
        <name>Zn(2+)</name>
        <dbReference type="ChEBI" id="CHEBI:29105"/>
    </cofactor>
</comment>
<evidence type="ECO:0000259" key="14">
    <source>
        <dbReference type="Pfam" id="PF02163"/>
    </source>
</evidence>
<evidence type="ECO:0000256" key="6">
    <source>
        <dbReference type="ARBA" id="ARBA00022692"/>
    </source>
</evidence>
<dbReference type="PATRIC" id="fig|1121305.3.peg.975"/>
<dbReference type="GO" id="GO:0008237">
    <property type="term" value="F:metallopeptidase activity"/>
    <property type="evidence" value="ECO:0007669"/>
    <property type="project" value="UniProtKB-KW"/>
</dbReference>
<keyword evidence="6 13" id="KW-0812">Transmembrane</keyword>
<evidence type="ECO:0000256" key="12">
    <source>
        <dbReference type="ARBA" id="ARBA00023136"/>
    </source>
</evidence>
<comment type="subcellular location">
    <subcellularLocation>
        <location evidence="2">Cell membrane</location>
        <topology evidence="2">Multi-pass membrane protein</topology>
    </subcellularLocation>
</comment>
<keyword evidence="9" id="KW-0862">Zinc</keyword>
<evidence type="ECO:0000256" key="4">
    <source>
        <dbReference type="ARBA" id="ARBA00022475"/>
    </source>
</evidence>
<evidence type="ECO:0000256" key="10">
    <source>
        <dbReference type="ARBA" id="ARBA00022989"/>
    </source>
</evidence>
<keyword evidence="5" id="KW-0645">Protease</keyword>
<gene>
    <name evidence="15" type="ORF">CLCOL_09620</name>
</gene>
<protein>
    <submittedName>
        <fullName evidence="15">Peptidase family M50</fullName>
    </submittedName>
</protein>
<evidence type="ECO:0000256" key="8">
    <source>
        <dbReference type="ARBA" id="ARBA00022801"/>
    </source>
</evidence>
<dbReference type="GO" id="GO:0006508">
    <property type="term" value="P:proteolysis"/>
    <property type="evidence" value="ECO:0007669"/>
    <property type="project" value="UniProtKB-KW"/>
</dbReference>